<dbReference type="RefSeq" id="WP_162376824.1">
    <property type="nucleotide sequence ID" value="NZ_JBHTKN010000001.1"/>
</dbReference>
<feature type="region of interest" description="Disordered" evidence="1">
    <location>
        <begin position="26"/>
        <end position="87"/>
    </location>
</feature>
<reference evidence="4" key="1">
    <citation type="journal article" date="2019" name="Int. J. Syst. Evol. Microbiol.">
        <title>The Global Catalogue of Microorganisms (GCM) 10K type strain sequencing project: providing services to taxonomists for standard genome sequencing and annotation.</title>
        <authorList>
            <consortium name="The Broad Institute Genomics Platform"/>
            <consortium name="The Broad Institute Genome Sequencing Center for Infectious Disease"/>
            <person name="Wu L."/>
            <person name="Ma J."/>
        </authorList>
    </citation>
    <scope>NUCLEOTIDE SEQUENCE [LARGE SCALE GENOMIC DNA]</scope>
    <source>
        <strain evidence="4">CCUG 55854</strain>
    </source>
</reference>
<feature type="chain" id="PRO_5047501864" evidence="2">
    <location>
        <begin position="25"/>
        <end position="87"/>
    </location>
</feature>
<evidence type="ECO:0000256" key="1">
    <source>
        <dbReference type="SAM" id="MobiDB-lite"/>
    </source>
</evidence>
<gene>
    <name evidence="3" type="ORF">ACFQ2N_02320</name>
</gene>
<feature type="signal peptide" evidence="2">
    <location>
        <begin position="1"/>
        <end position="24"/>
    </location>
</feature>
<keyword evidence="4" id="KW-1185">Reference proteome</keyword>
<sequence length="87" mass="9923">MNRRFFWTVAAGAVALAAAVPLLAQDRGQSKAQQNAALAEHKAQEQREREEAAERAKRREAARAGQDGRDKQRPQREEEEEEQRDPR</sequence>
<evidence type="ECO:0000313" key="4">
    <source>
        <dbReference type="Proteomes" id="UP001597033"/>
    </source>
</evidence>
<proteinExistence type="predicted"/>
<protein>
    <submittedName>
        <fullName evidence="3">Uncharacterized protein</fullName>
    </submittedName>
</protein>
<evidence type="ECO:0000313" key="3">
    <source>
        <dbReference type="EMBL" id="MFD1041185.1"/>
    </source>
</evidence>
<dbReference type="Proteomes" id="UP001597033">
    <property type="component" value="Unassembled WGS sequence"/>
</dbReference>
<organism evidence="3 4">
    <name type="scientific">Pseudoxanthomonas kaohsiungensis</name>
    <dbReference type="NCBI Taxonomy" id="283923"/>
    <lineage>
        <taxon>Bacteria</taxon>
        <taxon>Pseudomonadati</taxon>
        <taxon>Pseudomonadota</taxon>
        <taxon>Gammaproteobacteria</taxon>
        <taxon>Lysobacterales</taxon>
        <taxon>Lysobacteraceae</taxon>
        <taxon>Pseudoxanthomonas</taxon>
    </lineage>
</organism>
<feature type="compositionally biased region" description="Basic and acidic residues" evidence="1">
    <location>
        <begin position="39"/>
        <end position="76"/>
    </location>
</feature>
<name>A0ABW3LW94_9GAMM</name>
<evidence type="ECO:0000256" key="2">
    <source>
        <dbReference type="SAM" id="SignalP"/>
    </source>
</evidence>
<dbReference type="EMBL" id="JBHTKN010000001">
    <property type="protein sequence ID" value="MFD1041185.1"/>
    <property type="molecule type" value="Genomic_DNA"/>
</dbReference>
<keyword evidence="2" id="KW-0732">Signal</keyword>
<comment type="caution">
    <text evidence="3">The sequence shown here is derived from an EMBL/GenBank/DDBJ whole genome shotgun (WGS) entry which is preliminary data.</text>
</comment>
<accession>A0ABW3LW94</accession>
<feature type="compositionally biased region" description="Acidic residues" evidence="1">
    <location>
        <begin position="77"/>
        <end position="87"/>
    </location>
</feature>